<dbReference type="Gene3D" id="3.40.50.300">
    <property type="entry name" value="P-loop containing nucleotide triphosphate hydrolases"/>
    <property type="match status" value="1"/>
</dbReference>
<comment type="caution">
    <text evidence="3">The sequence shown here is derived from an EMBL/GenBank/DDBJ whole genome shotgun (WGS) entry which is preliminary data.</text>
</comment>
<feature type="domain" description="CHAT" evidence="2">
    <location>
        <begin position="174"/>
        <end position="372"/>
    </location>
</feature>
<dbReference type="SUPFAM" id="SSF52540">
    <property type="entry name" value="P-loop containing nucleoside triphosphate hydrolases"/>
    <property type="match status" value="1"/>
</dbReference>
<reference evidence="3" key="2">
    <citation type="submission" date="2023-05" db="EMBL/GenBank/DDBJ databases">
        <authorList>
            <consortium name="Lawrence Berkeley National Laboratory"/>
            <person name="Steindorff A."/>
            <person name="Hensen N."/>
            <person name="Bonometti L."/>
            <person name="Westerberg I."/>
            <person name="Brannstrom I.O."/>
            <person name="Guillou S."/>
            <person name="Cros-Aarteil S."/>
            <person name="Calhoun S."/>
            <person name="Haridas S."/>
            <person name="Kuo A."/>
            <person name="Mondo S."/>
            <person name="Pangilinan J."/>
            <person name="Riley R."/>
            <person name="Labutti K."/>
            <person name="Andreopoulos B."/>
            <person name="Lipzen A."/>
            <person name="Chen C."/>
            <person name="Yanf M."/>
            <person name="Daum C."/>
            <person name="Ng V."/>
            <person name="Clum A."/>
            <person name="Ohm R."/>
            <person name="Martin F."/>
            <person name="Silar P."/>
            <person name="Natvig D."/>
            <person name="Lalanne C."/>
            <person name="Gautier V."/>
            <person name="Ament-Velasquez S.L."/>
            <person name="Kruys A."/>
            <person name="Hutchinson M.I."/>
            <person name="Powell A.J."/>
            <person name="Barry K."/>
            <person name="Miller A.N."/>
            <person name="Grigoriev I.V."/>
            <person name="Debuchy R."/>
            <person name="Gladieux P."/>
            <person name="Thoren M.H."/>
            <person name="Johannesson H."/>
        </authorList>
    </citation>
    <scope>NUCLEOTIDE SEQUENCE</scope>
    <source>
        <strain evidence="3">CBS 103.79</strain>
    </source>
</reference>
<protein>
    <submittedName>
        <fullName evidence="3">CHAT domain-containing protein</fullName>
    </submittedName>
</protein>
<accession>A0AAN6MGC2</accession>
<proteinExistence type="predicted"/>
<dbReference type="Pfam" id="PF12770">
    <property type="entry name" value="CHAT"/>
    <property type="match status" value="1"/>
</dbReference>
<keyword evidence="4" id="KW-1185">Reference proteome</keyword>
<reference evidence="3" key="1">
    <citation type="journal article" date="2023" name="Mol. Phylogenet. Evol.">
        <title>Genome-scale phylogeny and comparative genomics of the fungal order Sordariales.</title>
        <authorList>
            <person name="Hensen N."/>
            <person name="Bonometti L."/>
            <person name="Westerberg I."/>
            <person name="Brannstrom I.O."/>
            <person name="Guillou S."/>
            <person name="Cros-Aarteil S."/>
            <person name="Calhoun S."/>
            <person name="Haridas S."/>
            <person name="Kuo A."/>
            <person name="Mondo S."/>
            <person name="Pangilinan J."/>
            <person name="Riley R."/>
            <person name="LaButti K."/>
            <person name="Andreopoulos B."/>
            <person name="Lipzen A."/>
            <person name="Chen C."/>
            <person name="Yan M."/>
            <person name="Daum C."/>
            <person name="Ng V."/>
            <person name="Clum A."/>
            <person name="Steindorff A."/>
            <person name="Ohm R.A."/>
            <person name="Martin F."/>
            <person name="Silar P."/>
            <person name="Natvig D.O."/>
            <person name="Lalanne C."/>
            <person name="Gautier V."/>
            <person name="Ament-Velasquez S.L."/>
            <person name="Kruys A."/>
            <person name="Hutchinson M.I."/>
            <person name="Powell A.J."/>
            <person name="Barry K."/>
            <person name="Miller A.N."/>
            <person name="Grigoriev I.V."/>
            <person name="Debuchy R."/>
            <person name="Gladieux P."/>
            <person name="Hiltunen Thoren M."/>
            <person name="Johannesson H."/>
        </authorList>
    </citation>
    <scope>NUCLEOTIDE SEQUENCE</scope>
    <source>
        <strain evidence="3">CBS 103.79</strain>
    </source>
</reference>
<dbReference type="Proteomes" id="UP001303889">
    <property type="component" value="Unassembled WGS sequence"/>
</dbReference>
<dbReference type="InterPro" id="IPR027417">
    <property type="entry name" value="P-loop_NTPase"/>
</dbReference>
<evidence type="ECO:0000256" key="1">
    <source>
        <dbReference type="SAM" id="MobiDB-lite"/>
    </source>
</evidence>
<dbReference type="EMBL" id="MU855682">
    <property type="protein sequence ID" value="KAK3900331.1"/>
    <property type="molecule type" value="Genomic_DNA"/>
</dbReference>
<feature type="region of interest" description="Disordered" evidence="1">
    <location>
        <begin position="1218"/>
        <end position="1263"/>
    </location>
</feature>
<sequence>MAPTSISAPAGGGCPLMIRCGTAEHESDITAEAMRELVKINASIRWYMETFLTAEPFRAPRAERVAKSLSKYAERLIESLKLAIVVPEWAASQHLVIHIREADAATGSRDSINVLRWEILQDVRRWPEKDKPATVSVVRVVDQLQPAATPTSQVDGGPPVATPTGQADDKPPAEPRAALRILALTARPQGVGDIPHRLITKDIRDVVAKANAGGDGAGPQVEFDIARPGLLEALQARLRKMGKGHYDVVHLDLHGVVKDNTLYAQFIQRAGSGAHNVAAETLAELLGSYGVRTVVLNACRSAFEDSGQAANLAKTLIQQGIDTAVAMAYNVTDVAAKLFFRVFYEQLLCHRASPFLAMQAARQCLIGNQVRKTKYRTQATVDDYLVPSLYMREPVACDAELVSKALDALIQDKPPAPDAEDLEDTDSDMIGREGNLLLLETSLLLDSCVVGIGGAPGLGKSTFAESSGSWWQSTKLVDRIIKIDLSTPRAESLAAVLNRELDLDLTLDAPKGKAAKKKSNTTAKIKTALQNAQRKRGHEKLLILFDGVEASGSQGISDADLELLKRFLLAFHKAQAASLKEVDHDDSAGVYQNFVLVAARQLRQLALLVGDDKVHNLQPLNRDHALALTTHFLEKAGKVPDARDWETLVLTEHFGKLAQGNPLAMRLMLAAFCASAQPLSIPDFLEHFFSGGSISITSSSPGLAAHGAVSDARRLLWPEDGQPSTTATALSPFLAPFLPDTLTAYLRMIGPGRSGPATTIQALIQPLTDQGFMVHGKARNEQEESNAEYLTPHPLIPLLLRDPETTAKRGGATALKTAKTLLPQLFTARIENWPSGKMYWDKAWDGPREAVRWEFYNFLCAINMAAAQELTESSFLQLNPLAYATGKGMHSYAAVAQKAAQSGLLQLTPLVDATGKGMYWDRTRRPLMVLFWKAAVARLDGVRPALRRRGGQMALALAMSAEMMEITYLMAVTTYYADWNEARTQEWLDKTMRVFRGRTKLGEFDMIGMAYGGLLRMMQSSRVVGPSEAFSPAQMRETMAARRQAYAPLAAMGVNIGGFDDEGAFGDVGGGSLVGRGSSLQGPDSDIHGAILLAKRKMERGEPEGPDVLGARAVLYKALEGDVFLGANPPTRASVHRALSEDVEEKAARYYEQRLREKKEEAEMGEVDENETTDKLDIDETDVDNTAERGWKAVIQGHWRQALYHCEQALQIEEEAEFAKPAGRAQEERSMADFLEKKAAGVPVLEKDDPRAKPKVNRTRAEP</sequence>
<feature type="compositionally biased region" description="Basic and acidic residues" evidence="1">
    <location>
        <begin position="1225"/>
        <end position="1252"/>
    </location>
</feature>
<dbReference type="InterPro" id="IPR024983">
    <property type="entry name" value="CHAT_dom"/>
</dbReference>
<dbReference type="PRINTS" id="PR00364">
    <property type="entry name" value="DISEASERSIST"/>
</dbReference>
<evidence type="ECO:0000259" key="2">
    <source>
        <dbReference type="Pfam" id="PF12770"/>
    </source>
</evidence>
<name>A0AAN6MGC2_9PEZI</name>
<feature type="non-terminal residue" evidence="3">
    <location>
        <position position="1263"/>
    </location>
</feature>
<evidence type="ECO:0000313" key="4">
    <source>
        <dbReference type="Proteomes" id="UP001303889"/>
    </source>
</evidence>
<gene>
    <name evidence="3" type="ORF">C8A05DRAFT_36045</name>
</gene>
<feature type="compositionally biased region" description="Basic residues" evidence="1">
    <location>
        <begin position="1253"/>
        <end position="1263"/>
    </location>
</feature>
<organism evidence="3 4">
    <name type="scientific">Staphylotrichum tortipilum</name>
    <dbReference type="NCBI Taxonomy" id="2831512"/>
    <lineage>
        <taxon>Eukaryota</taxon>
        <taxon>Fungi</taxon>
        <taxon>Dikarya</taxon>
        <taxon>Ascomycota</taxon>
        <taxon>Pezizomycotina</taxon>
        <taxon>Sordariomycetes</taxon>
        <taxon>Sordariomycetidae</taxon>
        <taxon>Sordariales</taxon>
        <taxon>Chaetomiaceae</taxon>
        <taxon>Staphylotrichum</taxon>
    </lineage>
</organism>
<evidence type="ECO:0000313" key="3">
    <source>
        <dbReference type="EMBL" id="KAK3900331.1"/>
    </source>
</evidence>
<dbReference type="AlphaFoldDB" id="A0AAN6MGC2"/>
<feature type="region of interest" description="Disordered" evidence="1">
    <location>
        <begin position="146"/>
        <end position="172"/>
    </location>
</feature>